<gene>
    <name evidence="1" type="ORF">AB182_19285</name>
</gene>
<dbReference type="AlphaFoldDB" id="A0AAC8QV73"/>
<reference evidence="1 2" key="1">
    <citation type="submission" date="2015-06" db="EMBL/GenBank/DDBJ databases">
        <title>Rapid spread of a carbapenem resistance gene driven by multiple levels of genetic mobility.</title>
        <authorList>
            <person name="Sheppard A.E."/>
            <person name="Stoesser N."/>
            <person name="Wilson D."/>
            <person name="Sebra R."/>
            <person name="Kasarskis A."/>
            <person name="Anson L."/>
            <person name="Giess A."/>
            <person name="Pankhurst L."/>
            <person name="Vaughan A."/>
            <person name="Grim C.J."/>
            <person name="Cox H."/>
            <person name="Yeh A."/>
            <person name="Sifri C.D."/>
            <person name="Walker S."/>
            <person name="Peto T.E."/>
            <person name="Crook D.W."/>
            <person name="Mathers A.J."/>
        </authorList>
    </citation>
    <scope>NUCLEOTIDE SEQUENCE [LARGE SCALE GENOMIC DNA]</scope>
    <source>
        <strain evidence="1 2">CAV1151</strain>
    </source>
</reference>
<accession>A0AAC8QV73</accession>
<dbReference type="KEGG" id="kin:AB182_19285"/>
<protein>
    <submittedName>
        <fullName evidence="1">Uncharacterized protein</fullName>
    </submittedName>
</protein>
<name>A0AAC8QV73_9ENTR</name>
<proteinExistence type="predicted"/>
<dbReference type="Proteomes" id="UP000035479">
    <property type="component" value="Chromosome"/>
</dbReference>
<dbReference type="EMBL" id="CP011602">
    <property type="protein sequence ID" value="AKL15362.1"/>
    <property type="molecule type" value="Genomic_DNA"/>
</dbReference>
<evidence type="ECO:0000313" key="2">
    <source>
        <dbReference type="Proteomes" id="UP000035479"/>
    </source>
</evidence>
<evidence type="ECO:0000313" key="1">
    <source>
        <dbReference type="EMBL" id="AKL15362.1"/>
    </source>
</evidence>
<sequence>MDWRGAMEDASELIKTVDEVYASTPATSSAIAALRAEAQAEVIPEGYVLVPQEMHLPAESMEGICVHCGDGGHQFGEFTDGTLFVGEVDYGDGKKVYGLHIATAEYPEEGCSTICEFARQLRESKGEVQS</sequence>
<organism evidence="1 2">
    <name type="scientific">Phytobacter ursingii</name>
    <dbReference type="NCBI Taxonomy" id="1972431"/>
    <lineage>
        <taxon>Bacteria</taxon>
        <taxon>Pseudomonadati</taxon>
        <taxon>Pseudomonadota</taxon>
        <taxon>Gammaproteobacteria</taxon>
        <taxon>Enterobacterales</taxon>
        <taxon>Enterobacteriaceae</taxon>
        <taxon>Phytobacter</taxon>
    </lineage>
</organism>